<proteinExistence type="predicted"/>
<dbReference type="InterPro" id="IPR045851">
    <property type="entry name" value="AMP-bd_C_sf"/>
</dbReference>
<keyword evidence="2" id="KW-0597">Phosphoprotein</keyword>
<keyword evidence="4" id="KW-0436">Ligase</keyword>
<dbReference type="Pfam" id="PF13193">
    <property type="entry name" value="AMP-binding_C"/>
    <property type="match status" value="1"/>
</dbReference>
<dbReference type="Proteomes" id="UP000002734">
    <property type="component" value="Chromosome"/>
</dbReference>
<gene>
    <name evidence="4" type="ordered locus">Dd703_3068</name>
</gene>
<reference evidence="4" key="1">
    <citation type="submission" date="2009-06" db="EMBL/GenBank/DDBJ databases">
        <title>Complete sequence of Dickeya dadantii Ech703.</title>
        <authorList>
            <consortium name="US DOE Joint Genome Institute"/>
            <person name="Lucas S."/>
            <person name="Copeland A."/>
            <person name="Lapidus A."/>
            <person name="Glavina del Rio T."/>
            <person name="Dalin E."/>
            <person name="Tice H."/>
            <person name="Bruce D."/>
            <person name="Goodwin L."/>
            <person name="Pitluck S."/>
            <person name="Chertkov O."/>
            <person name="Brettin T."/>
            <person name="Detter J.C."/>
            <person name="Han C."/>
            <person name="Larimer F."/>
            <person name="Land M."/>
            <person name="Hauser L."/>
            <person name="Kyrpides N."/>
            <person name="Mikhailova N."/>
            <person name="Balakrishnan V."/>
            <person name="Glasner J."/>
            <person name="Perna N.T."/>
        </authorList>
    </citation>
    <scope>NUCLEOTIDE SEQUENCE [LARGE SCALE GENOMIC DNA]</scope>
    <source>
        <strain evidence="4">Ech703</strain>
    </source>
</reference>
<accession>C6CCJ6</accession>
<dbReference type="GO" id="GO:0043041">
    <property type="term" value="P:amino acid activation for nonribosomal peptide biosynthetic process"/>
    <property type="evidence" value="ECO:0007669"/>
    <property type="project" value="TreeGrafter"/>
</dbReference>
<dbReference type="Gene3D" id="3.40.50.12780">
    <property type="entry name" value="N-terminal domain of ligase-like"/>
    <property type="match status" value="1"/>
</dbReference>
<organism evidence="4 5">
    <name type="scientific">Musicola paradisiaca (strain Ech703)</name>
    <name type="common">Dickeya paradisiaca</name>
    <name type="synonym">Dickeya dadantii</name>
    <dbReference type="NCBI Taxonomy" id="579405"/>
    <lineage>
        <taxon>Bacteria</taxon>
        <taxon>Pseudomonadati</taxon>
        <taxon>Pseudomonadota</taxon>
        <taxon>Gammaproteobacteria</taxon>
        <taxon>Enterobacterales</taxon>
        <taxon>Pectobacteriaceae</taxon>
        <taxon>Musicola</taxon>
    </lineage>
</organism>
<keyword evidence="5" id="KW-1185">Reference proteome</keyword>
<dbReference type="GO" id="GO:0031177">
    <property type="term" value="F:phosphopantetheine binding"/>
    <property type="evidence" value="ECO:0007669"/>
    <property type="project" value="InterPro"/>
</dbReference>
<dbReference type="CDD" id="cd05930">
    <property type="entry name" value="A_NRPS"/>
    <property type="match status" value="1"/>
</dbReference>
<keyword evidence="1" id="KW-0596">Phosphopantetheine</keyword>
<dbReference type="PROSITE" id="PS50075">
    <property type="entry name" value="CARRIER"/>
    <property type="match status" value="1"/>
</dbReference>
<dbReference type="Gene3D" id="1.10.1200.10">
    <property type="entry name" value="ACP-like"/>
    <property type="match status" value="1"/>
</dbReference>
<dbReference type="Pfam" id="PF00550">
    <property type="entry name" value="PP-binding"/>
    <property type="match status" value="1"/>
</dbReference>
<dbReference type="SUPFAM" id="SSF56801">
    <property type="entry name" value="Acetyl-CoA synthetase-like"/>
    <property type="match status" value="1"/>
</dbReference>
<dbReference type="PROSITE" id="PS00455">
    <property type="entry name" value="AMP_BINDING"/>
    <property type="match status" value="1"/>
</dbReference>
<evidence type="ECO:0000256" key="1">
    <source>
        <dbReference type="ARBA" id="ARBA00022450"/>
    </source>
</evidence>
<protein>
    <submittedName>
        <fullName evidence="4">AMP-dependent synthetase and ligase</fullName>
    </submittedName>
</protein>
<dbReference type="InterPro" id="IPR036736">
    <property type="entry name" value="ACP-like_sf"/>
</dbReference>
<evidence type="ECO:0000313" key="4">
    <source>
        <dbReference type="EMBL" id="ACS86839.1"/>
    </source>
</evidence>
<dbReference type="HOGENOM" id="CLU_000022_2_12_6"/>
<dbReference type="SUPFAM" id="SSF47336">
    <property type="entry name" value="ACP-like"/>
    <property type="match status" value="1"/>
</dbReference>
<dbReference type="RefSeq" id="WP_015854740.1">
    <property type="nucleotide sequence ID" value="NC_012880.1"/>
</dbReference>
<dbReference type="STRING" id="579405.Dd703_3068"/>
<feature type="domain" description="Carrier" evidence="3">
    <location>
        <begin position="534"/>
        <end position="609"/>
    </location>
</feature>
<dbReference type="InterPro" id="IPR006162">
    <property type="entry name" value="Ppantetheine_attach_site"/>
</dbReference>
<dbReference type="GO" id="GO:0005737">
    <property type="term" value="C:cytoplasm"/>
    <property type="evidence" value="ECO:0007669"/>
    <property type="project" value="TreeGrafter"/>
</dbReference>
<dbReference type="InterPro" id="IPR042099">
    <property type="entry name" value="ANL_N_sf"/>
</dbReference>
<dbReference type="GO" id="GO:0016874">
    <property type="term" value="F:ligase activity"/>
    <property type="evidence" value="ECO:0007669"/>
    <property type="project" value="UniProtKB-KW"/>
</dbReference>
<evidence type="ECO:0000313" key="5">
    <source>
        <dbReference type="Proteomes" id="UP000002734"/>
    </source>
</evidence>
<dbReference type="KEGG" id="dda:Dd703_3068"/>
<dbReference type="GO" id="GO:0044550">
    <property type="term" value="P:secondary metabolite biosynthetic process"/>
    <property type="evidence" value="ECO:0007669"/>
    <property type="project" value="TreeGrafter"/>
</dbReference>
<evidence type="ECO:0000259" key="3">
    <source>
        <dbReference type="PROSITE" id="PS50075"/>
    </source>
</evidence>
<dbReference type="PANTHER" id="PTHR45527">
    <property type="entry name" value="NONRIBOSOMAL PEPTIDE SYNTHETASE"/>
    <property type="match status" value="1"/>
</dbReference>
<dbReference type="InterPro" id="IPR009081">
    <property type="entry name" value="PP-bd_ACP"/>
</dbReference>
<dbReference type="Pfam" id="PF00501">
    <property type="entry name" value="AMP-binding"/>
    <property type="match status" value="1"/>
</dbReference>
<dbReference type="EMBL" id="CP001654">
    <property type="protein sequence ID" value="ACS86839.1"/>
    <property type="molecule type" value="Genomic_DNA"/>
</dbReference>
<dbReference type="InterPro" id="IPR020806">
    <property type="entry name" value="PKS_PP-bd"/>
</dbReference>
<dbReference type="InterPro" id="IPR025110">
    <property type="entry name" value="AMP-bd_C"/>
</dbReference>
<name>C6CCJ6_MUSP7</name>
<dbReference type="eggNOG" id="COG1020">
    <property type="taxonomic scope" value="Bacteria"/>
</dbReference>
<dbReference type="Gene3D" id="3.30.300.30">
    <property type="match status" value="1"/>
</dbReference>
<evidence type="ECO:0000256" key="2">
    <source>
        <dbReference type="ARBA" id="ARBA00022553"/>
    </source>
</evidence>
<dbReference type="InterPro" id="IPR000873">
    <property type="entry name" value="AMP-dep_synth/lig_dom"/>
</dbReference>
<dbReference type="InterPro" id="IPR020845">
    <property type="entry name" value="AMP-binding_CS"/>
</dbReference>
<dbReference type="PROSITE" id="PS00012">
    <property type="entry name" value="PHOSPHOPANTETHEINE"/>
    <property type="match status" value="1"/>
</dbReference>
<sequence length="615" mass="67267">MINLTEPSLDKLGDSATLTAFGFEPRSLPDLIRYQARWHPQRLALMSEEGELTFAQLDEHSNRLAQALAEQGVGYGHRVALQGEKSLMFVLLQLAVLKLGAAFIPLASGLPALRRAKMLADASPCALIIEDGLTRAGESVAGTMLLTWSEVENRSSRLPAVDPDIPLLEQDIAWVFYTSGSTGTPKGVLGTHGASLKRCGAMATLQPISSQEVIAHVMPDTAIDAIWEVWAPLGFGLPVVLIDVQRYTDLEQVVALLARHQVTQICIVPAYLTLLLNSGLPLGNMLPSLNIWISTGERASRALVDLFFHHLPAAQLLNQYGLTETLATATCFTMTTAQQGEGRVAIGTEIDHIQAWVLDAHFHPLGENAVGQLCMGGEALALGYLASPALTADRFRPNPFATDGSRLYLSGDLASRDKNGQLHYHGREDRRVNVLGHRIELGDIEAAIEAIPEVAQAAVVYREHNDQTEIYGFYVASDALTLRQVINHLNERLPCYMVPIQLFPLSALPTLPGGKTDYRALSAKIALDQVTTDCDSNSVEQRLLTIVGQLLDTDIPNLNVNFFDYGGNSIIAIRLINEVRRHLHVIIENAEIYNAETLSALAQTIRRKQFFQEAS</sequence>
<dbReference type="AlphaFoldDB" id="C6CCJ6"/>
<dbReference type="SMART" id="SM00823">
    <property type="entry name" value="PKS_PP"/>
    <property type="match status" value="1"/>
</dbReference>
<dbReference type="PANTHER" id="PTHR45527:SF1">
    <property type="entry name" value="FATTY ACID SYNTHASE"/>
    <property type="match status" value="1"/>
</dbReference>